<evidence type="ECO:0000313" key="2">
    <source>
        <dbReference type="EMBL" id="GAA2614641.1"/>
    </source>
</evidence>
<dbReference type="EMBL" id="BAAATD010000008">
    <property type="protein sequence ID" value="GAA2614641.1"/>
    <property type="molecule type" value="Genomic_DNA"/>
</dbReference>
<sequence length="369" mass="39191">MSVVRGEARRRWLLVAALVAVLCSAPFAIAAWPVAGTGVEPQRLRGLILGSADRPYQGLVESNGSLGVPDLPGLDEATGLLGGTSRMRVWYGAPESWRVALMTATGERDFMRSKDGLAIWDYEGEQLTRIEGAPAVRLPNAADLMPPDLARRLLKLGTPADRLTGLDTRRVAGRTAAGLRVTPADTATTIGAVDIWADPETGVPLEVRIVPRGGSRAVLTTRLLDVRFARPAASAVAPRFAPGVRRSEVDTFDLLSRLASRTAERLPRRLAGRPALESTPSIASVRGYSGGFSSFVVAPLPGRYGRRVFEAARTAGAGVLAVSHGEALAVQTSVLTAVLVRDEELGRAFLLAGPVRPELLRTAADELIS</sequence>
<dbReference type="Proteomes" id="UP001501509">
    <property type="component" value="Unassembled WGS sequence"/>
</dbReference>
<dbReference type="RefSeq" id="WP_344545528.1">
    <property type="nucleotide sequence ID" value="NZ_BAAATD010000008.1"/>
</dbReference>
<gene>
    <name evidence="2" type="ORF">GCM10010411_56980</name>
</gene>
<evidence type="ECO:0000313" key="3">
    <source>
        <dbReference type="Proteomes" id="UP001501509"/>
    </source>
</evidence>
<accession>A0ABN3Q5E5</accession>
<comment type="caution">
    <text evidence="2">The sequence shown here is derived from an EMBL/GenBank/DDBJ whole genome shotgun (WGS) entry which is preliminary data.</text>
</comment>
<feature type="signal peptide" evidence="1">
    <location>
        <begin position="1"/>
        <end position="30"/>
    </location>
</feature>
<organism evidence="2 3">
    <name type="scientific">Actinomadura fulvescens</name>
    <dbReference type="NCBI Taxonomy" id="46160"/>
    <lineage>
        <taxon>Bacteria</taxon>
        <taxon>Bacillati</taxon>
        <taxon>Actinomycetota</taxon>
        <taxon>Actinomycetes</taxon>
        <taxon>Streptosporangiales</taxon>
        <taxon>Thermomonosporaceae</taxon>
        <taxon>Actinomadura</taxon>
    </lineage>
</organism>
<evidence type="ECO:0008006" key="4">
    <source>
        <dbReference type="Google" id="ProtNLM"/>
    </source>
</evidence>
<reference evidence="2 3" key="1">
    <citation type="journal article" date="2019" name="Int. J. Syst. Evol. Microbiol.">
        <title>The Global Catalogue of Microorganisms (GCM) 10K type strain sequencing project: providing services to taxonomists for standard genome sequencing and annotation.</title>
        <authorList>
            <consortium name="The Broad Institute Genomics Platform"/>
            <consortium name="The Broad Institute Genome Sequencing Center for Infectious Disease"/>
            <person name="Wu L."/>
            <person name="Ma J."/>
        </authorList>
    </citation>
    <scope>NUCLEOTIDE SEQUENCE [LARGE SCALE GENOMIC DNA]</scope>
    <source>
        <strain evidence="2 3">JCM 6833</strain>
    </source>
</reference>
<protein>
    <recommendedName>
        <fullName evidence="4">MucB/RseB N-terminal domain-containing protein</fullName>
    </recommendedName>
</protein>
<evidence type="ECO:0000256" key="1">
    <source>
        <dbReference type="SAM" id="SignalP"/>
    </source>
</evidence>
<keyword evidence="1" id="KW-0732">Signal</keyword>
<feature type="chain" id="PRO_5046531423" description="MucB/RseB N-terminal domain-containing protein" evidence="1">
    <location>
        <begin position="31"/>
        <end position="369"/>
    </location>
</feature>
<name>A0ABN3Q5E5_9ACTN</name>
<dbReference type="Gene3D" id="2.50.20.10">
    <property type="entry name" value="Lipoprotein localisation LolA/LolB/LppX"/>
    <property type="match status" value="1"/>
</dbReference>
<keyword evidence="3" id="KW-1185">Reference proteome</keyword>
<proteinExistence type="predicted"/>